<reference evidence="3" key="1">
    <citation type="submission" date="2021-01" db="EMBL/GenBank/DDBJ databases">
        <authorList>
            <person name="Corre E."/>
            <person name="Pelletier E."/>
            <person name="Niang G."/>
            <person name="Scheremetjew M."/>
            <person name="Finn R."/>
            <person name="Kale V."/>
            <person name="Holt S."/>
            <person name="Cochrane G."/>
            <person name="Meng A."/>
            <person name="Brown T."/>
            <person name="Cohen L."/>
        </authorList>
    </citation>
    <scope>NUCLEOTIDE SEQUENCE</scope>
    <source>
        <strain evidence="3">Grunow 1884</strain>
    </source>
</reference>
<sequence>MEVVGGSADAKLISEKRSIEWKTEPFSARLKKGEDICLPPLTCHGRKWSLELSPSSSSSVTIKLKLHFEESTPDHVQVIATVRCGWNQWGFPGNNISRKSPSLSLEAGESIFKAGDGIYYAIDTSKKSKVMIAIQEIRQQPITWAPSNYLSADILKMLDAGEMADVTLAVGSKKFQAHRLILAARAPVLAELAEGALFNAEIQLKGTDESVFSTLLRFAYSGKDPFETTGGGKPDPRAVLKAADRFGCTALKRLSEFHLAQNSLDVDSAVELLLLADGHSCALLKEAAIRVVVANPKKMKSCSGWDELKASPSLMVEIAEVALFRESPTEGGGSDDVECMNIETLWKNLGDAGLSVDGTREMLIERLKNHRDSH</sequence>
<gene>
    <name evidence="3" type="ORF">OSIN01602_LOCUS3206</name>
</gene>
<evidence type="ECO:0000259" key="2">
    <source>
        <dbReference type="PROSITE" id="PS50800"/>
    </source>
</evidence>
<dbReference type="AlphaFoldDB" id="A0A7S1Z1H3"/>
<dbReference type="InterPro" id="IPR011333">
    <property type="entry name" value="SKP1/BTB/POZ_sf"/>
</dbReference>
<dbReference type="EMBL" id="HBGO01005760">
    <property type="protein sequence ID" value="CAD9325247.1"/>
    <property type="molecule type" value="Transcribed_RNA"/>
</dbReference>
<protein>
    <recommendedName>
        <fullName evidence="4">BTB domain-containing protein</fullName>
    </recommendedName>
</protein>
<dbReference type="SMART" id="SM00225">
    <property type="entry name" value="BTB"/>
    <property type="match status" value="1"/>
</dbReference>
<dbReference type="PROSITE" id="PS50800">
    <property type="entry name" value="SAP"/>
    <property type="match status" value="1"/>
</dbReference>
<dbReference type="PROSITE" id="PS50097">
    <property type="entry name" value="BTB"/>
    <property type="match status" value="1"/>
</dbReference>
<name>A0A7S1Z1H3_TRICV</name>
<accession>A0A7S1Z1H3</accession>
<feature type="domain" description="BTB" evidence="1">
    <location>
        <begin position="164"/>
        <end position="228"/>
    </location>
</feature>
<dbReference type="InterPro" id="IPR000210">
    <property type="entry name" value="BTB/POZ_dom"/>
</dbReference>
<dbReference type="CDD" id="cd18186">
    <property type="entry name" value="BTB_POZ_ZBTB_KLHL-like"/>
    <property type="match status" value="1"/>
</dbReference>
<dbReference type="Gene3D" id="1.25.40.420">
    <property type="match status" value="1"/>
</dbReference>
<evidence type="ECO:0008006" key="4">
    <source>
        <dbReference type="Google" id="ProtNLM"/>
    </source>
</evidence>
<feature type="domain" description="SAP" evidence="2">
    <location>
        <begin position="337"/>
        <end position="371"/>
    </location>
</feature>
<dbReference type="SUPFAM" id="SSF54695">
    <property type="entry name" value="POZ domain"/>
    <property type="match status" value="1"/>
</dbReference>
<dbReference type="CDD" id="cd14733">
    <property type="entry name" value="BACK"/>
    <property type="match status" value="1"/>
</dbReference>
<proteinExistence type="predicted"/>
<evidence type="ECO:0000259" key="1">
    <source>
        <dbReference type="PROSITE" id="PS50097"/>
    </source>
</evidence>
<evidence type="ECO:0000313" key="3">
    <source>
        <dbReference type="EMBL" id="CAD9325247.1"/>
    </source>
</evidence>
<dbReference type="PANTHER" id="PTHR24413">
    <property type="entry name" value="SPECKLE-TYPE POZ PROTEIN"/>
    <property type="match status" value="1"/>
</dbReference>
<dbReference type="Gene3D" id="3.30.710.10">
    <property type="entry name" value="Potassium Channel Kv1.1, Chain A"/>
    <property type="match status" value="1"/>
</dbReference>
<organism evidence="3">
    <name type="scientific">Trieres chinensis</name>
    <name type="common">Marine centric diatom</name>
    <name type="synonym">Odontella sinensis</name>
    <dbReference type="NCBI Taxonomy" id="1514140"/>
    <lineage>
        <taxon>Eukaryota</taxon>
        <taxon>Sar</taxon>
        <taxon>Stramenopiles</taxon>
        <taxon>Ochrophyta</taxon>
        <taxon>Bacillariophyta</taxon>
        <taxon>Mediophyceae</taxon>
        <taxon>Biddulphiophycidae</taxon>
        <taxon>Eupodiscales</taxon>
        <taxon>Parodontellaceae</taxon>
        <taxon>Trieres</taxon>
    </lineage>
</organism>
<dbReference type="Pfam" id="PF00651">
    <property type="entry name" value="BTB"/>
    <property type="match status" value="1"/>
</dbReference>
<dbReference type="InterPro" id="IPR003034">
    <property type="entry name" value="SAP_dom"/>
</dbReference>